<accession>A0A8H4RX59</accession>
<dbReference type="SUPFAM" id="SSF52833">
    <property type="entry name" value="Thioredoxin-like"/>
    <property type="match status" value="1"/>
</dbReference>
<proteinExistence type="predicted"/>
<evidence type="ECO:0000313" key="2">
    <source>
        <dbReference type="Proteomes" id="UP000566819"/>
    </source>
</evidence>
<protein>
    <recommendedName>
        <fullName evidence="3">DUF899-domain-containing protein</fullName>
    </recommendedName>
</protein>
<reference evidence="1 2" key="1">
    <citation type="submission" date="2020-03" db="EMBL/GenBank/DDBJ databases">
        <title>Draft Genome Sequence of Cudoniella acicularis.</title>
        <authorList>
            <person name="Buettner E."/>
            <person name="Kellner H."/>
        </authorList>
    </citation>
    <scope>NUCLEOTIDE SEQUENCE [LARGE SCALE GENOMIC DNA]</scope>
    <source>
        <strain evidence="1 2">DSM 108380</strain>
    </source>
</reference>
<organism evidence="1 2">
    <name type="scientific">Cudoniella acicularis</name>
    <dbReference type="NCBI Taxonomy" id="354080"/>
    <lineage>
        <taxon>Eukaryota</taxon>
        <taxon>Fungi</taxon>
        <taxon>Dikarya</taxon>
        <taxon>Ascomycota</taxon>
        <taxon>Pezizomycotina</taxon>
        <taxon>Leotiomycetes</taxon>
        <taxon>Helotiales</taxon>
        <taxon>Tricladiaceae</taxon>
        <taxon>Cudoniella</taxon>
    </lineage>
</organism>
<dbReference type="EMBL" id="JAAMPI010000032">
    <property type="protein sequence ID" value="KAF4637193.1"/>
    <property type="molecule type" value="Genomic_DNA"/>
</dbReference>
<dbReference type="OrthoDB" id="3503208at2759"/>
<evidence type="ECO:0008006" key="3">
    <source>
        <dbReference type="Google" id="ProtNLM"/>
    </source>
</evidence>
<dbReference type="Proteomes" id="UP000566819">
    <property type="component" value="Unassembled WGS sequence"/>
</dbReference>
<dbReference type="AlphaFoldDB" id="A0A8H4RX59"/>
<evidence type="ECO:0000313" key="1">
    <source>
        <dbReference type="EMBL" id="KAF4637193.1"/>
    </source>
</evidence>
<dbReference type="InterPro" id="IPR010296">
    <property type="entry name" value="DUF899_thioredox"/>
</dbReference>
<keyword evidence="2" id="KW-1185">Reference proteome</keyword>
<gene>
    <name evidence="1" type="ORF">G7Y89_g889</name>
</gene>
<dbReference type="Pfam" id="PF05988">
    <property type="entry name" value="DUF899"/>
    <property type="match status" value="1"/>
</dbReference>
<dbReference type="InterPro" id="IPR036249">
    <property type="entry name" value="Thioredoxin-like_sf"/>
</dbReference>
<name>A0A8H4RX59_9HELO</name>
<comment type="caution">
    <text evidence="1">The sequence shown here is derived from an EMBL/GenBank/DDBJ whole genome shotgun (WGS) entry which is preliminary data.</text>
</comment>
<sequence>MPGPVVTPAEWHAARLDLLVKEKELTRSLATLRSALRTFPVTALTKPYTLTGPSGPTTLPQLFSGKKQLIIYHFMLSPTDEAGCTGCSFLTDNLPSTLTHLHSRDTSLVLVSRAPIEKIEAFKKRMGWSFPWYSSFESDFNYDFQASLDGEIKKPVEYNYKPVDEGIKGERPGLSVFWKGDGGEVFHTYSSYGRGLDGLLVTYGLLDLTPLGRQEEGEGKKMDWLLHDEYDESEEKKE</sequence>